<accession>S4PS60</accession>
<dbReference type="AlphaFoldDB" id="S4PS60"/>
<proteinExistence type="predicted"/>
<evidence type="ECO:0000313" key="1">
    <source>
        <dbReference type="EMBL" id="JAA92340.1"/>
    </source>
</evidence>
<reference evidence="1" key="2">
    <citation type="submission" date="2013-05" db="EMBL/GenBank/DDBJ databases">
        <authorList>
            <person name="Carter J.-M."/>
            <person name="Baker S.C."/>
            <person name="Pink R."/>
            <person name="Carter D.R.F."/>
            <person name="Collins A."/>
            <person name="Tomlin J."/>
            <person name="Gibbs M."/>
            <person name="Breuker C.J."/>
        </authorList>
    </citation>
    <scope>NUCLEOTIDE SEQUENCE</scope>
    <source>
        <tissue evidence="1">Ovary</tissue>
    </source>
</reference>
<dbReference type="EMBL" id="GAIX01000220">
    <property type="protein sequence ID" value="JAA92340.1"/>
    <property type="molecule type" value="Transcribed_RNA"/>
</dbReference>
<sequence>GVCKSNCLISYLFGGVADRIKFYDDKDNLHYIDLNTSLDSLLDSYLARRHFSGSSRFWLYTRDNVNEHEELFTRFSLNS</sequence>
<feature type="non-terminal residue" evidence="1">
    <location>
        <position position="79"/>
    </location>
</feature>
<reference evidence="1" key="1">
    <citation type="journal article" date="2013" name="BMC Genomics">
        <title>Unscrambling butterfly oogenesis.</title>
        <authorList>
            <person name="Carter J.M."/>
            <person name="Baker S.C."/>
            <person name="Pink R."/>
            <person name="Carter D.R."/>
            <person name="Collins A."/>
            <person name="Tomlin J."/>
            <person name="Gibbs M."/>
            <person name="Breuker C.J."/>
        </authorList>
    </citation>
    <scope>NUCLEOTIDE SEQUENCE</scope>
    <source>
        <tissue evidence="1">Ovary</tissue>
    </source>
</reference>
<organism evidence="1">
    <name type="scientific">Pararge aegeria</name>
    <name type="common">speckled wood butterfly</name>
    <dbReference type="NCBI Taxonomy" id="116150"/>
    <lineage>
        <taxon>Eukaryota</taxon>
        <taxon>Metazoa</taxon>
        <taxon>Ecdysozoa</taxon>
        <taxon>Arthropoda</taxon>
        <taxon>Hexapoda</taxon>
        <taxon>Insecta</taxon>
        <taxon>Pterygota</taxon>
        <taxon>Neoptera</taxon>
        <taxon>Endopterygota</taxon>
        <taxon>Lepidoptera</taxon>
        <taxon>Glossata</taxon>
        <taxon>Ditrysia</taxon>
        <taxon>Papilionoidea</taxon>
        <taxon>Nymphalidae</taxon>
        <taxon>Satyrinae</taxon>
        <taxon>Satyrini</taxon>
        <taxon>Parargina</taxon>
        <taxon>Pararge</taxon>
    </lineage>
</organism>
<feature type="non-terminal residue" evidence="1">
    <location>
        <position position="1"/>
    </location>
</feature>
<protein>
    <submittedName>
        <fullName evidence="1">Uncharacterized protein</fullName>
    </submittedName>
</protein>
<name>S4PS60_9NEOP</name>